<feature type="compositionally biased region" description="Pro residues" evidence="2">
    <location>
        <begin position="583"/>
        <end position="594"/>
    </location>
</feature>
<evidence type="ECO:0000256" key="2">
    <source>
        <dbReference type="SAM" id="MobiDB-lite"/>
    </source>
</evidence>
<dbReference type="PANTHER" id="PTHR10779">
    <property type="entry name" value="DYNEIN LIGHT CHAIN ROADBLOCK"/>
    <property type="match status" value="1"/>
</dbReference>
<protein>
    <recommendedName>
        <fullName evidence="3">Roadblock/LAMTOR2 domain-containing protein</fullName>
    </recommendedName>
</protein>
<feature type="compositionally biased region" description="Basic and acidic residues" evidence="2">
    <location>
        <begin position="825"/>
        <end position="835"/>
    </location>
</feature>
<feature type="region of interest" description="Disordered" evidence="2">
    <location>
        <begin position="419"/>
        <end position="758"/>
    </location>
</feature>
<feature type="region of interest" description="Disordered" evidence="2">
    <location>
        <begin position="112"/>
        <end position="163"/>
    </location>
</feature>
<dbReference type="VEuPathDB" id="FungiDB:ASPVEDRAFT_86338"/>
<dbReference type="SUPFAM" id="SSF103196">
    <property type="entry name" value="Roadblock/LC7 domain"/>
    <property type="match status" value="1"/>
</dbReference>
<feature type="compositionally biased region" description="Low complexity" evidence="2">
    <location>
        <begin position="937"/>
        <end position="979"/>
    </location>
</feature>
<feature type="region of interest" description="Disordered" evidence="2">
    <location>
        <begin position="914"/>
        <end position="979"/>
    </location>
</feature>
<reference evidence="5" key="1">
    <citation type="journal article" date="2017" name="Genome Biol.">
        <title>Comparative genomics reveals high biological diversity and specific adaptations in the industrially and medically important fungal genus Aspergillus.</title>
        <authorList>
            <person name="de Vries R.P."/>
            <person name="Riley R."/>
            <person name="Wiebenga A."/>
            <person name="Aguilar-Osorio G."/>
            <person name="Amillis S."/>
            <person name="Uchima C.A."/>
            <person name="Anderluh G."/>
            <person name="Asadollahi M."/>
            <person name="Askin M."/>
            <person name="Barry K."/>
            <person name="Battaglia E."/>
            <person name="Bayram O."/>
            <person name="Benocci T."/>
            <person name="Braus-Stromeyer S.A."/>
            <person name="Caldana C."/>
            <person name="Canovas D."/>
            <person name="Cerqueira G.C."/>
            <person name="Chen F."/>
            <person name="Chen W."/>
            <person name="Choi C."/>
            <person name="Clum A."/>
            <person name="Dos Santos R.A."/>
            <person name="Damasio A.R."/>
            <person name="Diallinas G."/>
            <person name="Emri T."/>
            <person name="Fekete E."/>
            <person name="Flipphi M."/>
            <person name="Freyberg S."/>
            <person name="Gallo A."/>
            <person name="Gournas C."/>
            <person name="Habgood R."/>
            <person name="Hainaut M."/>
            <person name="Harispe M.L."/>
            <person name="Henrissat B."/>
            <person name="Hilden K.S."/>
            <person name="Hope R."/>
            <person name="Hossain A."/>
            <person name="Karabika E."/>
            <person name="Karaffa L."/>
            <person name="Karanyi Z."/>
            <person name="Krasevec N."/>
            <person name="Kuo A."/>
            <person name="Kusch H."/>
            <person name="LaButti K."/>
            <person name="Lagendijk E.L."/>
            <person name="Lapidus A."/>
            <person name="Levasseur A."/>
            <person name="Lindquist E."/>
            <person name="Lipzen A."/>
            <person name="Logrieco A.F."/>
            <person name="MacCabe A."/>
            <person name="Maekelae M.R."/>
            <person name="Malavazi I."/>
            <person name="Melin P."/>
            <person name="Meyer V."/>
            <person name="Mielnichuk N."/>
            <person name="Miskei M."/>
            <person name="Molnar A.P."/>
            <person name="Mule G."/>
            <person name="Ngan C.Y."/>
            <person name="Orejas M."/>
            <person name="Orosz E."/>
            <person name="Ouedraogo J.P."/>
            <person name="Overkamp K.M."/>
            <person name="Park H.-S."/>
            <person name="Perrone G."/>
            <person name="Piumi F."/>
            <person name="Punt P.J."/>
            <person name="Ram A.F."/>
            <person name="Ramon A."/>
            <person name="Rauscher S."/>
            <person name="Record E."/>
            <person name="Riano-Pachon D.M."/>
            <person name="Robert V."/>
            <person name="Roehrig J."/>
            <person name="Ruller R."/>
            <person name="Salamov A."/>
            <person name="Salih N.S."/>
            <person name="Samson R.A."/>
            <person name="Sandor E."/>
            <person name="Sanguinetti M."/>
            <person name="Schuetze T."/>
            <person name="Sepcic K."/>
            <person name="Shelest E."/>
            <person name="Sherlock G."/>
            <person name="Sophianopoulou V."/>
            <person name="Squina F.M."/>
            <person name="Sun H."/>
            <person name="Susca A."/>
            <person name="Todd R.B."/>
            <person name="Tsang A."/>
            <person name="Unkles S.E."/>
            <person name="van de Wiele N."/>
            <person name="van Rossen-Uffink D."/>
            <person name="Oliveira J.V."/>
            <person name="Vesth T.C."/>
            <person name="Visser J."/>
            <person name="Yu J.-H."/>
            <person name="Zhou M."/>
            <person name="Andersen M.R."/>
            <person name="Archer D.B."/>
            <person name="Baker S.E."/>
            <person name="Benoit I."/>
            <person name="Brakhage A.A."/>
            <person name="Braus G.H."/>
            <person name="Fischer R."/>
            <person name="Frisvad J.C."/>
            <person name="Goldman G.H."/>
            <person name="Houbraken J."/>
            <person name="Oakley B."/>
            <person name="Pocsi I."/>
            <person name="Scazzocchio C."/>
            <person name="Seiboth B."/>
            <person name="vanKuyk P.A."/>
            <person name="Wortman J."/>
            <person name="Dyer P.S."/>
            <person name="Grigoriev I.V."/>
        </authorList>
    </citation>
    <scope>NUCLEOTIDE SEQUENCE [LARGE SCALE GENOMIC DNA]</scope>
    <source>
        <strain evidence="5">CBS 583.65</strain>
    </source>
</reference>
<evidence type="ECO:0000259" key="3">
    <source>
        <dbReference type="SMART" id="SM00960"/>
    </source>
</evidence>
<evidence type="ECO:0000256" key="1">
    <source>
        <dbReference type="ARBA" id="ARBA00007191"/>
    </source>
</evidence>
<feature type="compositionally biased region" description="Basic and acidic residues" evidence="2">
    <location>
        <begin position="622"/>
        <end position="650"/>
    </location>
</feature>
<evidence type="ECO:0000313" key="4">
    <source>
        <dbReference type="EMBL" id="OJJ04969.1"/>
    </source>
</evidence>
<feature type="compositionally biased region" description="Polar residues" evidence="2">
    <location>
        <begin position="601"/>
        <end position="615"/>
    </location>
</feature>
<feature type="compositionally biased region" description="Polar residues" evidence="2">
    <location>
        <begin position="218"/>
        <end position="227"/>
    </location>
</feature>
<feature type="region of interest" description="Disordered" evidence="2">
    <location>
        <begin position="181"/>
        <end position="402"/>
    </location>
</feature>
<comment type="similarity">
    <text evidence="1">Belongs to the GAMAD family.</text>
</comment>
<dbReference type="InterPro" id="IPR004942">
    <property type="entry name" value="Roadblock/LAMTOR2_dom"/>
</dbReference>
<feature type="compositionally biased region" description="Basic and acidic residues" evidence="2">
    <location>
        <begin position="517"/>
        <end position="547"/>
    </location>
</feature>
<dbReference type="AlphaFoldDB" id="A0A1L9PTU9"/>
<keyword evidence="5" id="KW-1185">Reference proteome</keyword>
<feature type="compositionally biased region" description="Low complexity" evidence="2">
    <location>
        <begin position="112"/>
        <end position="129"/>
    </location>
</feature>
<feature type="compositionally biased region" description="Polar residues" evidence="2">
    <location>
        <begin position="1005"/>
        <end position="1017"/>
    </location>
</feature>
<dbReference type="OrthoDB" id="4188047at2759"/>
<feature type="compositionally biased region" description="Basic and acidic residues" evidence="2">
    <location>
        <begin position="376"/>
        <end position="389"/>
    </location>
</feature>
<feature type="compositionally biased region" description="Polar residues" evidence="2">
    <location>
        <begin position="284"/>
        <end position="294"/>
    </location>
</feature>
<feature type="compositionally biased region" description="Basic residues" evidence="2">
    <location>
        <begin position="705"/>
        <end position="714"/>
    </location>
</feature>
<feature type="region of interest" description="Disordered" evidence="2">
    <location>
        <begin position="1"/>
        <end position="30"/>
    </location>
</feature>
<dbReference type="RefSeq" id="XP_040670731.1">
    <property type="nucleotide sequence ID" value="XM_040817825.1"/>
</dbReference>
<dbReference type="EMBL" id="KV878132">
    <property type="protein sequence ID" value="OJJ04969.1"/>
    <property type="molecule type" value="Genomic_DNA"/>
</dbReference>
<proteinExistence type="inferred from homology"/>
<evidence type="ECO:0000313" key="5">
    <source>
        <dbReference type="Proteomes" id="UP000184073"/>
    </source>
</evidence>
<accession>A0A1L9PTU9</accession>
<gene>
    <name evidence="4" type="ORF">ASPVEDRAFT_86338</name>
</gene>
<dbReference type="GeneID" id="63733336"/>
<name>A0A1L9PTU9_ASPVE</name>
<feature type="region of interest" description="Disordered" evidence="2">
    <location>
        <begin position="1004"/>
        <end position="1049"/>
    </location>
</feature>
<sequence length="1098" mass="118294">MSALPPKSQEYVPMVDDIHSRAAPKPRSNNENVTEIVQFLQAHVFSPDQSQSIGPKNMIKAGQRRLRLALRNRKGTDSNAKAEDASRQVATLHNNSSFPIAQYRKWGHKRNSSSIASSSKSVSDLSFKSNSRRDVETIGQPWLESPLETRDEPGSKASSQLSSLDLRDLASFVEAAVNFSPLEDSIPPPYQPPTEQHRKTATVGPLAAQHVPQPDTPVKSTTKISNSDAEDMSRKAGKEPQTGPRSNHPAQPRASGNKSNFDIQPLELKPKRATPVTTKPPPSNSATTSKSSPTLKLFPDAVVPRTSSRTTLRIPAGRSPTPNRCFSPTPGSQSTPALATFFGSSSIEARSSTNSLPGIQENISEARQSTKLSSRGSDRPLADGMESIKSRNTQSKSSRRHSSLLPSFINVFPIPAPSRPLPSVPGPNIRSHDVSDQKMSLDQQSAQIDTKHLTPNTPNSVSSLKSSEHTNSPTRGRDSPFPRLVTEIEDPATTNTTAVGPPIPVQPRHGSLGKAGRSREEKVRSVIMKDLRVSRQEKGSSKGKTVEEPPSQVHGRGQISLSQSDSQMRAQRQYQRKISSGPSSPPPLSPPPNDPLRHAFQNRQFCTSPASTMTTALEALEDVSRPASGRDHGICQQKDNLRSVEAKCGRDSTGPNVPDALEIPLPSSDDEGPGGDFCWNPPRKTSGQRRRGKQTPIIIDEPTSKRGRSLKKRQGTGNAQRQQDYRRCDSEKALGKHRSPKDCQPYESCRHQEGPKVNSSLEGRIEHLERQNKILQAALLAALDVGVKQDLSSLLATSTASTTAPPLTGRSSLSTTNSSISEVPSMEHIKRTRDKKVPYRPESWIASPDSFTTCSYDEECDTQTRDLEEIIDEFDLNWSPQIPQHVSALLSHLTSRPGVQSTLILSRRDGSIIQTTGLLGPPKPIRSEASSPTTVGASTEEASTTTAAATAPSSPQAETQQPSITSPTSTSTQTKPYQPSAAEALAAHIFAFVSSASNLSFSLSHPQGETAASSNGIHESVLGNGSGSAAGPTREDGEGEGEGAQDDDEVKLLRLRTKKHEIVVVPDRKYLLCVVQDATPNAAGGVAAGTGVGGRPSR</sequence>
<feature type="compositionally biased region" description="Low complexity" evidence="2">
    <location>
        <begin position="797"/>
        <end position="821"/>
    </location>
</feature>
<feature type="compositionally biased region" description="Acidic residues" evidence="2">
    <location>
        <begin position="1037"/>
        <end position="1049"/>
    </location>
</feature>
<feature type="compositionally biased region" description="Polar residues" evidence="2">
    <location>
        <begin position="320"/>
        <end position="375"/>
    </location>
</feature>
<dbReference type="SMART" id="SM00960">
    <property type="entry name" value="Robl_LC7"/>
    <property type="match status" value="1"/>
</dbReference>
<feature type="compositionally biased region" description="Polar residues" evidence="2">
    <location>
        <begin position="437"/>
        <end position="474"/>
    </location>
</feature>
<feature type="compositionally biased region" description="Polar residues" evidence="2">
    <location>
        <begin position="559"/>
        <end position="578"/>
    </location>
</feature>
<dbReference type="Gene3D" id="3.30.450.30">
    <property type="entry name" value="Dynein light chain 2a, cytoplasmic"/>
    <property type="match status" value="1"/>
</dbReference>
<feature type="region of interest" description="Disordered" evidence="2">
    <location>
        <begin position="797"/>
        <end position="835"/>
    </location>
</feature>
<feature type="compositionally biased region" description="Polar residues" evidence="2">
    <location>
        <begin position="243"/>
        <end position="262"/>
    </location>
</feature>
<dbReference type="Proteomes" id="UP000184073">
    <property type="component" value="Unassembled WGS sequence"/>
</dbReference>
<feature type="domain" description="Roadblock/LAMTOR2" evidence="3">
    <location>
        <begin position="886"/>
        <end position="1076"/>
    </location>
</feature>
<feature type="compositionally biased region" description="Basic and acidic residues" evidence="2">
    <location>
        <begin position="723"/>
        <end position="734"/>
    </location>
</feature>
<organism evidence="4 5">
    <name type="scientific">Aspergillus versicolor CBS 583.65</name>
    <dbReference type="NCBI Taxonomy" id="1036611"/>
    <lineage>
        <taxon>Eukaryota</taxon>
        <taxon>Fungi</taxon>
        <taxon>Dikarya</taxon>
        <taxon>Ascomycota</taxon>
        <taxon>Pezizomycotina</taxon>
        <taxon>Eurotiomycetes</taxon>
        <taxon>Eurotiomycetidae</taxon>
        <taxon>Eurotiales</taxon>
        <taxon>Aspergillaceae</taxon>
        <taxon>Aspergillus</taxon>
        <taxon>Aspergillus subgen. Nidulantes</taxon>
    </lineage>
</organism>